<dbReference type="STRING" id="7370.A0A1I8MTN0"/>
<keyword evidence="6" id="KW-1185">Reference proteome</keyword>
<dbReference type="SMART" id="SM00174">
    <property type="entry name" value="RHO"/>
    <property type="match status" value="1"/>
</dbReference>
<dbReference type="InterPro" id="IPR050227">
    <property type="entry name" value="Rab"/>
</dbReference>
<keyword evidence="4" id="KW-0342">GTP-binding</keyword>
<dbReference type="Gene3D" id="3.40.50.300">
    <property type="entry name" value="P-loop containing nucleotide triphosphate hydrolases"/>
    <property type="match status" value="1"/>
</dbReference>
<dbReference type="FunFam" id="3.40.50.300:FF:002062">
    <property type="entry name" value="Rab-related protein 4"/>
    <property type="match status" value="1"/>
</dbReference>
<dbReference type="KEGG" id="mde:101893348"/>
<dbReference type="GO" id="GO:0005525">
    <property type="term" value="F:GTP binding"/>
    <property type="evidence" value="ECO:0007669"/>
    <property type="project" value="UniProtKB-KW"/>
</dbReference>
<accession>A0A1I8MTN0</accession>
<name>A0A1I8MTN0_MUSDO</name>
<evidence type="ECO:0000256" key="1">
    <source>
        <dbReference type="ARBA" id="ARBA00022448"/>
    </source>
</evidence>
<dbReference type="VEuPathDB" id="VectorBase:MDOMA2_008888"/>
<dbReference type="PROSITE" id="PS51419">
    <property type="entry name" value="RAB"/>
    <property type="match status" value="1"/>
</dbReference>
<dbReference type="PANTHER" id="PTHR47977">
    <property type="entry name" value="RAS-RELATED PROTEIN RAB"/>
    <property type="match status" value="1"/>
</dbReference>
<proteinExistence type="predicted"/>
<dbReference type="PROSITE" id="PS51420">
    <property type="entry name" value="RHO"/>
    <property type="match status" value="1"/>
</dbReference>
<dbReference type="Proteomes" id="UP001652621">
    <property type="component" value="Unplaced"/>
</dbReference>
<dbReference type="SMART" id="SM00175">
    <property type="entry name" value="RAB"/>
    <property type="match status" value="1"/>
</dbReference>
<dbReference type="InterPro" id="IPR001806">
    <property type="entry name" value="Small_GTPase"/>
</dbReference>
<sequence length="197" mass="22354">MLSDKAIKLLVIGESGVGKSSLIRRFVENKFDESHDVTIGMDFKSKVMNIDGVDYKLALWDTAGAERFRSLTPSFYRKALGAILVYDIKSRESLVKLESWFDELENYSDNPNIATIVVGNKIDEERVVSREEGLKFARKHRSLFLETSAKHDKFVADVFRDIVEKIVSSGNFEQFNNGDRIDVRTEDEEAAASSCRC</sequence>
<dbReference type="InterPro" id="IPR005225">
    <property type="entry name" value="Small_GTP-bd"/>
</dbReference>
<dbReference type="EnsemblMetazoa" id="MDOA008329-RA">
    <property type="protein sequence ID" value="MDOA008329-PA"/>
    <property type="gene ID" value="MDOA008329"/>
</dbReference>
<reference evidence="7" key="2">
    <citation type="submission" date="2025-04" db="UniProtKB">
        <authorList>
            <consortium name="RefSeq"/>
        </authorList>
    </citation>
    <scope>IDENTIFICATION</scope>
    <source>
        <strain evidence="7">Aabys</strain>
    </source>
</reference>
<dbReference type="SMART" id="SM00173">
    <property type="entry name" value="RAS"/>
    <property type="match status" value="1"/>
</dbReference>
<evidence type="ECO:0000256" key="3">
    <source>
        <dbReference type="ARBA" id="ARBA00022927"/>
    </source>
</evidence>
<dbReference type="SMART" id="SM00176">
    <property type="entry name" value="RAN"/>
    <property type="match status" value="1"/>
</dbReference>
<evidence type="ECO:0000256" key="4">
    <source>
        <dbReference type="ARBA" id="ARBA00023134"/>
    </source>
</evidence>
<dbReference type="OrthoDB" id="9989112at2759"/>
<dbReference type="PRINTS" id="PR00449">
    <property type="entry name" value="RASTRNSFRMNG"/>
</dbReference>
<dbReference type="PROSITE" id="PS00675">
    <property type="entry name" value="SIGMA54_INTERACT_1"/>
    <property type="match status" value="1"/>
</dbReference>
<keyword evidence="2" id="KW-0547">Nucleotide-binding</keyword>
<gene>
    <name evidence="5" type="primary">101893348</name>
    <name evidence="7" type="synonym">LOC101893348</name>
</gene>
<dbReference type="SUPFAM" id="SSF52540">
    <property type="entry name" value="P-loop containing nucleoside triphosphate hydrolases"/>
    <property type="match status" value="1"/>
</dbReference>
<dbReference type="NCBIfam" id="TIGR00231">
    <property type="entry name" value="small_GTP"/>
    <property type="match status" value="1"/>
</dbReference>
<evidence type="ECO:0000313" key="7">
    <source>
        <dbReference type="RefSeq" id="XP_005179374.1"/>
    </source>
</evidence>
<dbReference type="InterPro" id="IPR025662">
    <property type="entry name" value="Sigma_54_int_dom_ATP-bd_1"/>
</dbReference>
<dbReference type="InterPro" id="IPR027417">
    <property type="entry name" value="P-loop_NTPase"/>
</dbReference>
<keyword evidence="1" id="KW-0813">Transport</keyword>
<evidence type="ECO:0000256" key="2">
    <source>
        <dbReference type="ARBA" id="ARBA00022741"/>
    </source>
</evidence>
<evidence type="ECO:0000313" key="5">
    <source>
        <dbReference type="EnsemblMetazoa" id="MDOA008329-PA"/>
    </source>
</evidence>
<dbReference type="GO" id="GO:0003924">
    <property type="term" value="F:GTPase activity"/>
    <property type="evidence" value="ECO:0007669"/>
    <property type="project" value="InterPro"/>
</dbReference>
<protein>
    <submittedName>
        <fullName evidence="7">Ras-related protein Rab-18</fullName>
    </submittedName>
</protein>
<evidence type="ECO:0000313" key="6">
    <source>
        <dbReference type="Proteomes" id="UP001652621"/>
    </source>
</evidence>
<dbReference type="AlphaFoldDB" id="A0A1I8MTN0"/>
<dbReference type="VEuPathDB" id="VectorBase:MDOA008329"/>
<dbReference type="RefSeq" id="XP_005179374.1">
    <property type="nucleotide sequence ID" value="XM_005179317.3"/>
</dbReference>
<reference evidence="5" key="1">
    <citation type="submission" date="2020-05" db="UniProtKB">
        <authorList>
            <consortium name="EnsemblMetazoa"/>
        </authorList>
    </citation>
    <scope>IDENTIFICATION</scope>
    <source>
        <strain evidence="5">Aabys</strain>
    </source>
</reference>
<dbReference type="eggNOG" id="KOG0080">
    <property type="taxonomic scope" value="Eukaryota"/>
</dbReference>
<organism evidence="5">
    <name type="scientific">Musca domestica</name>
    <name type="common">House fly</name>
    <dbReference type="NCBI Taxonomy" id="7370"/>
    <lineage>
        <taxon>Eukaryota</taxon>
        <taxon>Metazoa</taxon>
        <taxon>Ecdysozoa</taxon>
        <taxon>Arthropoda</taxon>
        <taxon>Hexapoda</taxon>
        <taxon>Insecta</taxon>
        <taxon>Pterygota</taxon>
        <taxon>Neoptera</taxon>
        <taxon>Endopterygota</taxon>
        <taxon>Diptera</taxon>
        <taxon>Brachycera</taxon>
        <taxon>Muscomorpha</taxon>
        <taxon>Muscoidea</taxon>
        <taxon>Muscidae</taxon>
        <taxon>Musca</taxon>
    </lineage>
</organism>
<dbReference type="Pfam" id="PF00071">
    <property type="entry name" value="Ras"/>
    <property type="match status" value="1"/>
</dbReference>
<dbReference type="PROSITE" id="PS51421">
    <property type="entry name" value="RAS"/>
    <property type="match status" value="1"/>
</dbReference>
<keyword evidence="3" id="KW-0653">Protein transport</keyword>
<dbReference type="GO" id="GO:0015031">
    <property type="term" value="P:protein transport"/>
    <property type="evidence" value="ECO:0007669"/>
    <property type="project" value="UniProtKB-KW"/>
</dbReference>